<keyword evidence="1" id="KW-0946">Virion</keyword>
<protein>
    <submittedName>
        <fullName evidence="1">Envelope glycoprotein</fullName>
    </submittedName>
</protein>
<keyword evidence="1" id="KW-0261">Viral envelope protein</keyword>
<accession>Q3LX78</accession>
<organismHost>
    <name type="scientific">Homo sapiens</name>
    <name type="common">Human</name>
    <dbReference type="NCBI Taxonomy" id="9606"/>
</organismHost>
<evidence type="ECO:0000313" key="1">
    <source>
        <dbReference type="EMBL" id="ABA08254.1"/>
    </source>
</evidence>
<organism evidence="1">
    <name type="scientific">Human immunodeficiency virus type 1</name>
    <name type="common">HIV-1</name>
    <dbReference type="NCBI Taxonomy" id="11676"/>
    <lineage>
        <taxon>Viruses</taxon>
        <taxon>Riboviria</taxon>
        <taxon>Pararnavirae</taxon>
        <taxon>Artverviricota</taxon>
        <taxon>Revtraviricetes</taxon>
        <taxon>Ortervirales</taxon>
        <taxon>Retroviridae</taxon>
        <taxon>Orthoretrovirinae</taxon>
        <taxon>Lentivirus</taxon>
        <taxon>Lentivirus humimdef1</taxon>
    </lineage>
</organism>
<dbReference type="InterPro" id="IPR036377">
    <property type="entry name" value="Gp120_core_sf"/>
</dbReference>
<name>Q3LX78_HV1</name>
<feature type="non-terminal residue" evidence="1">
    <location>
        <position position="1"/>
    </location>
</feature>
<reference evidence="1" key="1">
    <citation type="journal article" date="2008" name="AIDS Res. Hum. Retroviruses">
        <title>HIV type 1 genetic diversity in Moyale, Mandera, and Turkana based on env-C2-V3 sequences.</title>
        <authorList>
            <person name="Khamadi S.A."/>
            <person name="Lihana R.W."/>
            <person name="Mwaniki D.L."/>
            <person name="Kinyua J."/>
            <person name="Lagat N."/>
            <person name="Carter J.Y."/>
            <person name="Ichimura H."/>
            <person name="Oishi I."/>
            <person name="Okoth F.A."/>
            <person name="Ochieng W."/>
        </authorList>
    </citation>
    <scope>NUCLEOTIDE SEQUENCE</scope>
    <source>
        <strain evidence="1">MYDH058</strain>
    </source>
</reference>
<dbReference type="Gene3D" id="2.170.40.20">
    <property type="entry name" value="Human immunodeficiency virus 1, Gp160, envelope glycoprotein"/>
    <property type="match status" value="1"/>
</dbReference>
<feature type="non-terminal residue" evidence="1">
    <location>
        <position position="126"/>
    </location>
</feature>
<dbReference type="GO" id="GO:0019031">
    <property type="term" value="C:viral envelope"/>
    <property type="evidence" value="ECO:0007669"/>
    <property type="project" value="UniProtKB-KW"/>
</dbReference>
<gene>
    <name evidence="1" type="primary">env</name>
</gene>
<dbReference type="EMBL" id="DQ155165">
    <property type="protein sequence ID" value="ABA08254.1"/>
    <property type="molecule type" value="Genomic_DNA"/>
</dbReference>
<sequence>SQWYQLNYCSWYVYAEEEIVIRISNLTNNAKTIIVHLNESVEIVCTRTRSIIQGKSIENRTRTNFLCNRRLSMGVKTGPLHIGVGELGLKLFHREVGNSKTFPSINIKFAPSSGGALDLERLSLNW</sequence>
<proteinExistence type="predicted"/>
<dbReference type="SUPFAM" id="SSF56502">
    <property type="entry name" value="gp120 core"/>
    <property type="match status" value="1"/>
</dbReference>